<proteinExistence type="predicted"/>
<keyword evidence="1" id="KW-0378">Hydrolase</keyword>
<evidence type="ECO:0000313" key="1">
    <source>
        <dbReference type="EMBL" id="PMC62080.1"/>
    </source>
</evidence>
<dbReference type="AlphaFoldDB" id="A0A2N6SYE4"/>
<dbReference type="Proteomes" id="UP000235363">
    <property type="component" value="Unassembled WGS sequence"/>
</dbReference>
<keyword evidence="1" id="KW-0645">Protease</keyword>
<dbReference type="GO" id="GO:0006508">
    <property type="term" value="P:proteolysis"/>
    <property type="evidence" value="ECO:0007669"/>
    <property type="project" value="UniProtKB-KW"/>
</dbReference>
<gene>
    <name evidence="1" type="ORF">CJ204_07760</name>
</gene>
<evidence type="ECO:0000313" key="2">
    <source>
        <dbReference type="Proteomes" id="UP000235363"/>
    </source>
</evidence>
<sequence length="293" mass="32945">MQVDEALAAQWLSNVSYYRLSAYWYPARRFAPDGGRADDFYAGTSFAEVVALYEADRKLRTLVHDGMERVEVTMRARVGEWLCADGPLSYADPSRFRPSFDHAGWMSTADKRIHRAGKHNEAIKHYRREYGGRYPFWVLAEVLDFADISRLFEGLRTQDQRPIAEGLGITIDLTKLSSSQQRKATNRSPLTRWLEQLTVIRNTCAHHGRLWNKSFAPASTAALRTHRKFEALPEGQSERVFGALVVMASILRVVSPGTNWPEKVSELLATSFLPNGLVTGSALGLPDGWDGSL</sequence>
<dbReference type="EMBL" id="PNHF01000016">
    <property type="protein sequence ID" value="PMC62080.1"/>
    <property type="molecule type" value="Genomic_DNA"/>
</dbReference>
<reference evidence="1 2" key="1">
    <citation type="submission" date="2017-09" db="EMBL/GenBank/DDBJ databases">
        <title>Bacterial strain isolated from the female urinary microbiota.</title>
        <authorList>
            <person name="Thomas-White K."/>
            <person name="Kumar N."/>
            <person name="Forster S."/>
            <person name="Putonti C."/>
            <person name="Lawley T."/>
            <person name="Wolfe A.J."/>
        </authorList>
    </citation>
    <scope>NUCLEOTIDE SEQUENCE [LARGE SCALE GENOMIC DNA]</scope>
    <source>
        <strain evidence="1 2">UMB0908</strain>
    </source>
</reference>
<name>A0A2N6SYE4_9CORY</name>
<accession>A0A2N6SYE4</accession>
<dbReference type="InterPro" id="IPR011664">
    <property type="entry name" value="Abi_system_AbiD/AbiF-like"/>
</dbReference>
<dbReference type="GO" id="GO:0008233">
    <property type="term" value="F:peptidase activity"/>
    <property type="evidence" value="ECO:0007669"/>
    <property type="project" value="UniProtKB-KW"/>
</dbReference>
<organism evidence="1 2">
    <name type="scientific">Corynebacterium xerosis</name>
    <dbReference type="NCBI Taxonomy" id="1725"/>
    <lineage>
        <taxon>Bacteria</taxon>
        <taxon>Bacillati</taxon>
        <taxon>Actinomycetota</taxon>
        <taxon>Actinomycetes</taxon>
        <taxon>Mycobacteriales</taxon>
        <taxon>Corynebacteriaceae</taxon>
        <taxon>Corynebacterium</taxon>
    </lineage>
</organism>
<comment type="caution">
    <text evidence="1">The sequence shown here is derived from an EMBL/GenBank/DDBJ whole genome shotgun (WGS) entry which is preliminary data.</text>
</comment>
<protein>
    <submittedName>
        <fullName evidence="1">CAAX protease</fullName>
    </submittedName>
</protein>
<dbReference type="Pfam" id="PF07751">
    <property type="entry name" value="Abi_2"/>
    <property type="match status" value="1"/>
</dbReference>